<feature type="signal peptide" evidence="2">
    <location>
        <begin position="1"/>
        <end position="15"/>
    </location>
</feature>
<dbReference type="Proteomes" id="UP000604046">
    <property type="component" value="Unassembled WGS sequence"/>
</dbReference>
<accession>A0A812G6F6</accession>
<comment type="caution">
    <text evidence="3">The sequence shown here is derived from an EMBL/GenBank/DDBJ whole genome shotgun (WGS) entry which is preliminary data.</text>
</comment>
<dbReference type="EMBL" id="CAJNDS010000001">
    <property type="protein sequence ID" value="CAE6909860.1"/>
    <property type="molecule type" value="Genomic_DNA"/>
</dbReference>
<evidence type="ECO:0000313" key="4">
    <source>
        <dbReference type="Proteomes" id="UP000604046"/>
    </source>
</evidence>
<evidence type="ECO:0000256" key="1">
    <source>
        <dbReference type="SAM" id="MobiDB-lite"/>
    </source>
</evidence>
<feature type="compositionally biased region" description="Acidic residues" evidence="1">
    <location>
        <begin position="319"/>
        <end position="328"/>
    </location>
</feature>
<feature type="chain" id="PRO_5033032655" evidence="2">
    <location>
        <begin position="16"/>
        <end position="328"/>
    </location>
</feature>
<proteinExistence type="predicted"/>
<gene>
    <name evidence="3" type="ORF">SNAT2548_LOCUS67</name>
</gene>
<sequence>MQLLLLSALFLRAGCLRDAREQHPGAGVAMANAATRAGSRLAKPRLVRHAARRLSNIEMVLHKTYGPGSRTSYKQMLKNRLLEDVKNGTPLDHLFKGGIPDFLLADVKKALEWSYQHSRHYKVLPKNRLLEYQARNARVLARGGGLLLTGVGAVGAGAGATLGGAMHGFGMQGSWDVLEENGEDGVDGRLADSTRLEQPLQEQLDELLGRATPETEPEVRKVAEGLAQAPSTQGSHQLASLTGVPRDALLSKVFQATMRAVPGIDRKLLTQRAAEIQAGNYEPQAVDDLLQEAVLLSSLTTEEQEVLGASEGPATIEQQDMDMMEELE</sequence>
<evidence type="ECO:0000256" key="2">
    <source>
        <dbReference type="SAM" id="SignalP"/>
    </source>
</evidence>
<keyword evidence="4" id="KW-1185">Reference proteome</keyword>
<keyword evidence="2" id="KW-0732">Signal</keyword>
<evidence type="ECO:0000313" key="3">
    <source>
        <dbReference type="EMBL" id="CAE6909860.1"/>
    </source>
</evidence>
<name>A0A812G6F6_9DINO</name>
<feature type="region of interest" description="Disordered" evidence="1">
    <location>
        <begin position="304"/>
        <end position="328"/>
    </location>
</feature>
<reference evidence="3" key="1">
    <citation type="submission" date="2021-02" db="EMBL/GenBank/DDBJ databases">
        <authorList>
            <person name="Dougan E. K."/>
            <person name="Rhodes N."/>
            <person name="Thang M."/>
            <person name="Chan C."/>
        </authorList>
    </citation>
    <scope>NUCLEOTIDE SEQUENCE</scope>
</reference>
<protein>
    <submittedName>
        <fullName evidence="3">Uncharacterized protein</fullName>
    </submittedName>
</protein>
<organism evidence="3 4">
    <name type="scientific">Symbiodinium natans</name>
    <dbReference type="NCBI Taxonomy" id="878477"/>
    <lineage>
        <taxon>Eukaryota</taxon>
        <taxon>Sar</taxon>
        <taxon>Alveolata</taxon>
        <taxon>Dinophyceae</taxon>
        <taxon>Suessiales</taxon>
        <taxon>Symbiodiniaceae</taxon>
        <taxon>Symbiodinium</taxon>
    </lineage>
</organism>
<dbReference type="AlphaFoldDB" id="A0A812G6F6"/>